<feature type="region of interest" description="Disordered" evidence="1">
    <location>
        <begin position="276"/>
        <end position="327"/>
    </location>
</feature>
<evidence type="ECO:0000256" key="1">
    <source>
        <dbReference type="SAM" id="MobiDB-lite"/>
    </source>
</evidence>
<sequence length="327" mass="35905">MAAADANDDVDKLQDTSLWLSIEAKDPIDATSLMDVEVTIFHDGQRVNCKSCKADDHAFSDCPHRPTADATVQQDADATVQQDADATVQQDADATVQQDADATVQQDADATEQQDADATEQQDADTTVQQDADTEIINAIVDIMQDGRSIAIGRVAYLFAVDVEKQCHFDMATAVLQDKKEQDVPLPFKIHGGKANWRSIKKATTVLDALFMTREAWRNVQPIQNCFRKAGLTTVVQPEDSATPQPADIAVPIPEGMTEEEFNEFVDLDADVECTGDPSEEEGFPGHHFHHHRGRRRRRLRVLSSTRPILGRGEHSSGCAPSMDAVP</sequence>
<evidence type="ECO:0000313" key="2">
    <source>
        <dbReference type="EMBL" id="CAH1242555.1"/>
    </source>
</evidence>
<name>A0A8J9YVK0_BRALA</name>
<dbReference type="AlphaFoldDB" id="A0A8J9YVK0"/>
<feature type="compositionally biased region" description="Basic residues" evidence="1">
    <location>
        <begin position="287"/>
        <end position="301"/>
    </location>
</feature>
<feature type="compositionally biased region" description="Acidic residues" evidence="1">
    <location>
        <begin position="109"/>
        <end position="123"/>
    </location>
</feature>
<evidence type="ECO:0000313" key="3">
    <source>
        <dbReference type="Proteomes" id="UP000838412"/>
    </source>
</evidence>
<proteinExistence type="predicted"/>
<dbReference type="Proteomes" id="UP000838412">
    <property type="component" value="Chromosome 12"/>
</dbReference>
<feature type="region of interest" description="Disordered" evidence="1">
    <location>
        <begin position="93"/>
        <end position="129"/>
    </location>
</feature>
<keyword evidence="3" id="KW-1185">Reference proteome</keyword>
<protein>
    <submittedName>
        <fullName evidence="2">Hypp6835 protein</fullName>
    </submittedName>
</protein>
<accession>A0A8J9YVK0</accession>
<dbReference type="EMBL" id="OV696697">
    <property type="protein sequence ID" value="CAH1242555.1"/>
    <property type="molecule type" value="Genomic_DNA"/>
</dbReference>
<feature type="compositionally biased region" description="Low complexity" evidence="1">
    <location>
        <begin position="93"/>
        <end position="108"/>
    </location>
</feature>
<organism evidence="2 3">
    <name type="scientific">Branchiostoma lanceolatum</name>
    <name type="common">Common lancelet</name>
    <name type="synonym">Amphioxus lanceolatum</name>
    <dbReference type="NCBI Taxonomy" id="7740"/>
    <lineage>
        <taxon>Eukaryota</taxon>
        <taxon>Metazoa</taxon>
        <taxon>Chordata</taxon>
        <taxon>Cephalochordata</taxon>
        <taxon>Leptocardii</taxon>
        <taxon>Amphioxiformes</taxon>
        <taxon>Branchiostomatidae</taxon>
        <taxon>Branchiostoma</taxon>
    </lineage>
</organism>
<gene>
    <name evidence="2" type="primary">Hypp6835</name>
    <name evidence="2" type="ORF">BLAG_LOCUS5844</name>
</gene>
<reference evidence="2" key="1">
    <citation type="submission" date="2022-01" db="EMBL/GenBank/DDBJ databases">
        <authorList>
            <person name="Braso-Vives M."/>
        </authorList>
    </citation>
    <scope>NUCLEOTIDE SEQUENCE</scope>
</reference>